<protein>
    <submittedName>
        <fullName evidence="9">Peptide ABC transporter</fullName>
    </submittedName>
</protein>
<evidence type="ECO:0000313" key="10">
    <source>
        <dbReference type="Proteomes" id="UP000215896"/>
    </source>
</evidence>
<evidence type="ECO:0000259" key="8">
    <source>
        <dbReference type="PROSITE" id="PS50928"/>
    </source>
</evidence>
<dbReference type="PANTHER" id="PTHR43163">
    <property type="entry name" value="DIPEPTIDE TRANSPORT SYSTEM PERMEASE PROTEIN DPPB-RELATED"/>
    <property type="match status" value="1"/>
</dbReference>
<comment type="subcellular location">
    <subcellularLocation>
        <location evidence="1 7">Cell membrane</location>
        <topology evidence="1 7">Multi-pass membrane protein</topology>
    </subcellularLocation>
</comment>
<evidence type="ECO:0000256" key="5">
    <source>
        <dbReference type="ARBA" id="ARBA00022989"/>
    </source>
</evidence>
<evidence type="ECO:0000313" key="9">
    <source>
        <dbReference type="EMBL" id="OYO17664.1"/>
    </source>
</evidence>
<reference evidence="9 10" key="1">
    <citation type="submission" date="2017-07" db="EMBL/GenBank/DDBJ databases">
        <title>Draft whole genome sequences of clinical Proprionibacteriaceae strains.</title>
        <authorList>
            <person name="Bernier A.-M."/>
            <person name="Bernard K."/>
            <person name="Domingo M.-C."/>
        </authorList>
    </citation>
    <scope>NUCLEOTIDE SEQUENCE [LARGE SCALE GENOMIC DNA]</scope>
    <source>
        <strain evidence="9 10">NML 030167</strain>
    </source>
</reference>
<evidence type="ECO:0000256" key="3">
    <source>
        <dbReference type="ARBA" id="ARBA00022475"/>
    </source>
</evidence>
<comment type="similarity">
    <text evidence="7">Belongs to the binding-protein-dependent transport system permease family.</text>
</comment>
<dbReference type="AlphaFoldDB" id="A0A255GWB8"/>
<keyword evidence="2 7" id="KW-0813">Transport</keyword>
<dbReference type="Proteomes" id="UP000215896">
    <property type="component" value="Unassembled WGS sequence"/>
</dbReference>
<accession>A0A255GWB8</accession>
<dbReference type="OrthoDB" id="147688at2"/>
<dbReference type="SUPFAM" id="SSF161098">
    <property type="entry name" value="MetI-like"/>
    <property type="match status" value="1"/>
</dbReference>
<dbReference type="InterPro" id="IPR045621">
    <property type="entry name" value="BPD_transp_1_N"/>
</dbReference>
<dbReference type="CDD" id="cd06261">
    <property type="entry name" value="TM_PBP2"/>
    <property type="match status" value="1"/>
</dbReference>
<evidence type="ECO:0000256" key="1">
    <source>
        <dbReference type="ARBA" id="ARBA00004651"/>
    </source>
</evidence>
<dbReference type="Pfam" id="PF19300">
    <property type="entry name" value="BPD_transp_1_N"/>
    <property type="match status" value="1"/>
</dbReference>
<dbReference type="PANTHER" id="PTHR43163:SF6">
    <property type="entry name" value="DIPEPTIDE TRANSPORT SYSTEM PERMEASE PROTEIN DPPB-RELATED"/>
    <property type="match status" value="1"/>
</dbReference>
<sequence length="318" mass="34055">MTRYLLNRLGQALVTMLLVSFVVFAGIRAIPGDPALVMAGEDRSPEAIQAVRDQYGLDKPVILQYLIWISRAIRLDFGNSARTGVPVLDQIVSALPVTIELALLSMLFATVLGIATGTLAAVKRGRPAEWFANGLALLGLSVPNFWFGILLILAFAVAIPLLPASGFVPFGVSPLENLQRMILPAIVLGSGLSAVVMRQTRSGLLDSLSADYVRTARAKGLLGREVLVSHALRNSLITVVTVLGLQLGNLIAGAVVTEQVFTLPGFGKLTLDGVFQRDYPVIQAVVLLTSFAYILINLLVDLTYSVLDPRIRLAGGSR</sequence>
<dbReference type="InterPro" id="IPR000515">
    <property type="entry name" value="MetI-like"/>
</dbReference>
<evidence type="ECO:0000256" key="4">
    <source>
        <dbReference type="ARBA" id="ARBA00022692"/>
    </source>
</evidence>
<feature type="domain" description="ABC transmembrane type-1" evidence="8">
    <location>
        <begin position="95"/>
        <end position="300"/>
    </location>
</feature>
<feature type="transmembrane region" description="Helical" evidence="7">
    <location>
        <begin position="134"/>
        <end position="161"/>
    </location>
</feature>
<evidence type="ECO:0000256" key="7">
    <source>
        <dbReference type="RuleBase" id="RU363032"/>
    </source>
</evidence>
<feature type="transmembrane region" description="Helical" evidence="7">
    <location>
        <begin position="12"/>
        <end position="30"/>
    </location>
</feature>
<keyword evidence="6 7" id="KW-0472">Membrane</keyword>
<organism evidence="9 10">
    <name type="scientific">Enemella evansiae</name>
    <dbReference type="NCBI Taxonomy" id="2016499"/>
    <lineage>
        <taxon>Bacteria</taxon>
        <taxon>Bacillati</taxon>
        <taxon>Actinomycetota</taxon>
        <taxon>Actinomycetes</taxon>
        <taxon>Propionibacteriales</taxon>
        <taxon>Propionibacteriaceae</taxon>
        <taxon>Enemella</taxon>
    </lineage>
</organism>
<keyword evidence="10" id="KW-1185">Reference proteome</keyword>
<evidence type="ECO:0000256" key="6">
    <source>
        <dbReference type="ARBA" id="ARBA00023136"/>
    </source>
</evidence>
<keyword evidence="5 7" id="KW-1133">Transmembrane helix</keyword>
<dbReference type="EMBL" id="NMVO01000001">
    <property type="protein sequence ID" value="OYO17664.1"/>
    <property type="molecule type" value="Genomic_DNA"/>
</dbReference>
<feature type="transmembrane region" description="Helical" evidence="7">
    <location>
        <begin position="281"/>
        <end position="300"/>
    </location>
</feature>
<evidence type="ECO:0000256" key="2">
    <source>
        <dbReference type="ARBA" id="ARBA00022448"/>
    </source>
</evidence>
<keyword evidence="3" id="KW-1003">Cell membrane</keyword>
<dbReference type="PROSITE" id="PS50928">
    <property type="entry name" value="ABC_TM1"/>
    <property type="match status" value="1"/>
</dbReference>
<proteinExistence type="inferred from homology"/>
<feature type="transmembrane region" description="Helical" evidence="7">
    <location>
        <begin position="181"/>
        <end position="197"/>
    </location>
</feature>
<gene>
    <name evidence="9" type="ORF">CGZ94_01895</name>
</gene>
<dbReference type="Gene3D" id="1.10.3720.10">
    <property type="entry name" value="MetI-like"/>
    <property type="match status" value="1"/>
</dbReference>
<dbReference type="GO" id="GO:0071916">
    <property type="term" value="F:dipeptide transmembrane transporter activity"/>
    <property type="evidence" value="ECO:0007669"/>
    <property type="project" value="TreeGrafter"/>
</dbReference>
<name>A0A255GWB8_9ACTN</name>
<dbReference type="Pfam" id="PF00528">
    <property type="entry name" value="BPD_transp_1"/>
    <property type="match status" value="1"/>
</dbReference>
<feature type="transmembrane region" description="Helical" evidence="7">
    <location>
        <begin position="101"/>
        <end position="122"/>
    </location>
</feature>
<comment type="caution">
    <text evidence="9">The sequence shown here is derived from an EMBL/GenBank/DDBJ whole genome shotgun (WGS) entry which is preliminary data.</text>
</comment>
<feature type="transmembrane region" description="Helical" evidence="7">
    <location>
        <begin position="236"/>
        <end position="261"/>
    </location>
</feature>
<keyword evidence="4 7" id="KW-0812">Transmembrane</keyword>
<dbReference type="InterPro" id="IPR035906">
    <property type="entry name" value="MetI-like_sf"/>
</dbReference>
<dbReference type="RefSeq" id="WP_094356662.1">
    <property type="nucleotide sequence ID" value="NZ_NMVK01000009.1"/>
</dbReference>
<dbReference type="GO" id="GO:0005886">
    <property type="term" value="C:plasma membrane"/>
    <property type="evidence" value="ECO:0007669"/>
    <property type="project" value="UniProtKB-SubCell"/>
</dbReference>